<feature type="domain" description="N-acetyltransferase" evidence="1">
    <location>
        <begin position="18"/>
        <end position="184"/>
    </location>
</feature>
<evidence type="ECO:0000313" key="3">
    <source>
        <dbReference type="Proteomes" id="UP001501442"/>
    </source>
</evidence>
<dbReference type="Pfam" id="PF00583">
    <property type="entry name" value="Acetyltransf_1"/>
    <property type="match status" value="1"/>
</dbReference>
<dbReference type="RefSeq" id="WP_345442138.1">
    <property type="nucleotide sequence ID" value="NZ_BAABHK010000024.1"/>
</dbReference>
<name>A0ABP8URX7_9ACTN</name>
<gene>
    <name evidence="2" type="ORF">GCM10023196_097160</name>
</gene>
<comment type="caution">
    <text evidence="2">The sequence shown here is derived from an EMBL/GenBank/DDBJ whole genome shotgun (WGS) entry which is preliminary data.</text>
</comment>
<dbReference type="InterPro" id="IPR016181">
    <property type="entry name" value="Acyl_CoA_acyltransferase"/>
</dbReference>
<dbReference type="EMBL" id="BAABHK010000024">
    <property type="protein sequence ID" value="GAA4638638.1"/>
    <property type="molecule type" value="Genomic_DNA"/>
</dbReference>
<organism evidence="2 3">
    <name type="scientific">Actinoallomurus vinaceus</name>
    <dbReference type="NCBI Taxonomy" id="1080074"/>
    <lineage>
        <taxon>Bacteria</taxon>
        <taxon>Bacillati</taxon>
        <taxon>Actinomycetota</taxon>
        <taxon>Actinomycetes</taxon>
        <taxon>Streptosporangiales</taxon>
        <taxon>Thermomonosporaceae</taxon>
        <taxon>Actinoallomurus</taxon>
    </lineage>
</organism>
<dbReference type="SUPFAM" id="SSF55729">
    <property type="entry name" value="Acyl-CoA N-acyltransferases (Nat)"/>
    <property type="match status" value="1"/>
</dbReference>
<evidence type="ECO:0000259" key="1">
    <source>
        <dbReference type="PROSITE" id="PS51186"/>
    </source>
</evidence>
<accession>A0ABP8URX7</accession>
<evidence type="ECO:0000313" key="2">
    <source>
        <dbReference type="EMBL" id="GAA4638638.1"/>
    </source>
</evidence>
<dbReference type="Gene3D" id="3.40.630.30">
    <property type="match status" value="1"/>
</dbReference>
<dbReference type="PROSITE" id="PS51186">
    <property type="entry name" value="GNAT"/>
    <property type="match status" value="1"/>
</dbReference>
<proteinExistence type="predicted"/>
<keyword evidence="3" id="KW-1185">Reference proteome</keyword>
<dbReference type="Proteomes" id="UP001501442">
    <property type="component" value="Unassembled WGS sequence"/>
</dbReference>
<dbReference type="InterPro" id="IPR000182">
    <property type="entry name" value="GNAT_dom"/>
</dbReference>
<sequence length="189" mass="21629">MPDLKLRHYNAEAAQAIRDTVQLIHHEAYAAAIGRDDPFESGDAPMRRFDAYTRRDGFDLLVAYLDDEPVGQAWGWPLGSDTTWWNGLISDVEPGFTDEDGTRTFAFSEFMVRARWAGQGIGHVLHNELLLARTEKRATLLVRPENTIAYRAYTRWGWRKAAELRPGWTNAPLMDVLVMQLSIRINARR</sequence>
<protein>
    <recommendedName>
        <fullName evidence="1">N-acetyltransferase domain-containing protein</fullName>
    </recommendedName>
</protein>
<reference evidence="3" key="1">
    <citation type="journal article" date="2019" name="Int. J. Syst. Evol. Microbiol.">
        <title>The Global Catalogue of Microorganisms (GCM) 10K type strain sequencing project: providing services to taxonomists for standard genome sequencing and annotation.</title>
        <authorList>
            <consortium name="The Broad Institute Genomics Platform"/>
            <consortium name="The Broad Institute Genome Sequencing Center for Infectious Disease"/>
            <person name="Wu L."/>
            <person name="Ma J."/>
        </authorList>
    </citation>
    <scope>NUCLEOTIDE SEQUENCE [LARGE SCALE GENOMIC DNA]</scope>
    <source>
        <strain evidence="3">JCM 17939</strain>
    </source>
</reference>